<dbReference type="Pfam" id="PF00440">
    <property type="entry name" value="TetR_N"/>
    <property type="match status" value="1"/>
</dbReference>
<dbReference type="SUPFAM" id="SSF46689">
    <property type="entry name" value="Homeodomain-like"/>
    <property type="match status" value="1"/>
</dbReference>
<evidence type="ECO:0000313" key="5">
    <source>
        <dbReference type="Proteomes" id="UP001344658"/>
    </source>
</evidence>
<dbReference type="Proteomes" id="UP001344658">
    <property type="component" value="Unassembled WGS sequence"/>
</dbReference>
<feature type="domain" description="HTH tetR-type" evidence="3">
    <location>
        <begin position="4"/>
        <end position="64"/>
    </location>
</feature>
<dbReference type="Gene3D" id="1.10.357.10">
    <property type="entry name" value="Tetracycline Repressor, domain 2"/>
    <property type="match status" value="1"/>
</dbReference>
<sequence>MKADERRALVVRAALVEFGQRGYEATSTVAIADRVGVSQPYLFRLFKTKRKLFEETAEWALLELCRLFREVGRECATHSAGEFAEAFAKPSAARRDLMRFELALCAAAGDPGFAEVARRHFASLWTEAARAAGAPEHELQEFFAGLSLMIVRSLLDE</sequence>
<dbReference type="InterPro" id="IPR050109">
    <property type="entry name" value="HTH-type_TetR-like_transc_reg"/>
</dbReference>
<reference evidence="4 5" key="1">
    <citation type="submission" date="2023-12" db="EMBL/GenBank/DDBJ databases">
        <title>Streptomyces sp. V4-01.</title>
        <authorList>
            <person name="Somphong A."/>
            <person name="Phongsopitanun W."/>
        </authorList>
    </citation>
    <scope>NUCLEOTIDE SEQUENCE [LARGE SCALE GENOMIC DNA]</scope>
    <source>
        <strain evidence="4 5">V4-01</strain>
    </source>
</reference>
<comment type="caution">
    <text evidence="4">The sequence shown here is derived from an EMBL/GenBank/DDBJ whole genome shotgun (WGS) entry which is preliminary data.</text>
</comment>
<organism evidence="4 5">
    <name type="scientific">Actinacidiphila polyblastidii</name>
    <dbReference type="NCBI Taxonomy" id="3110430"/>
    <lineage>
        <taxon>Bacteria</taxon>
        <taxon>Bacillati</taxon>
        <taxon>Actinomycetota</taxon>
        <taxon>Actinomycetes</taxon>
        <taxon>Kitasatosporales</taxon>
        <taxon>Streptomycetaceae</taxon>
        <taxon>Actinacidiphila</taxon>
    </lineage>
</organism>
<feature type="DNA-binding region" description="H-T-H motif" evidence="2">
    <location>
        <begin position="27"/>
        <end position="46"/>
    </location>
</feature>
<dbReference type="InterPro" id="IPR001647">
    <property type="entry name" value="HTH_TetR"/>
</dbReference>
<dbReference type="PANTHER" id="PTHR30055">
    <property type="entry name" value="HTH-TYPE TRANSCRIPTIONAL REGULATOR RUTR"/>
    <property type="match status" value="1"/>
</dbReference>
<dbReference type="PROSITE" id="PS50977">
    <property type="entry name" value="HTH_TETR_2"/>
    <property type="match status" value="1"/>
</dbReference>
<evidence type="ECO:0000259" key="3">
    <source>
        <dbReference type="PROSITE" id="PS50977"/>
    </source>
</evidence>
<dbReference type="InterPro" id="IPR009057">
    <property type="entry name" value="Homeodomain-like_sf"/>
</dbReference>
<dbReference type="PANTHER" id="PTHR30055:SF146">
    <property type="entry name" value="HTH-TYPE TRANSCRIPTIONAL DUAL REGULATOR CECR"/>
    <property type="match status" value="1"/>
</dbReference>
<gene>
    <name evidence="4" type="ORF">V2S66_22020</name>
</gene>
<keyword evidence="5" id="KW-1185">Reference proteome</keyword>
<name>A0ABU7PFQ0_9ACTN</name>
<dbReference type="RefSeq" id="WP_330797639.1">
    <property type="nucleotide sequence ID" value="NZ_JAZEWV010000019.1"/>
</dbReference>
<evidence type="ECO:0000256" key="2">
    <source>
        <dbReference type="PROSITE-ProRule" id="PRU00335"/>
    </source>
</evidence>
<dbReference type="EMBL" id="JAZEWV010000019">
    <property type="protein sequence ID" value="MEE4544643.1"/>
    <property type="molecule type" value="Genomic_DNA"/>
</dbReference>
<evidence type="ECO:0000256" key="1">
    <source>
        <dbReference type="ARBA" id="ARBA00023125"/>
    </source>
</evidence>
<dbReference type="PRINTS" id="PR00455">
    <property type="entry name" value="HTHTETR"/>
</dbReference>
<proteinExistence type="predicted"/>
<accession>A0ABU7PFQ0</accession>
<protein>
    <submittedName>
        <fullName evidence="4">Helix-turn-helix domain-containing protein</fullName>
    </submittedName>
</protein>
<evidence type="ECO:0000313" key="4">
    <source>
        <dbReference type="EMBL" id="MEE4544643.1"/>
    </source>
</evidence>
<keyword evidence="1 2" id="KW-0238">DNA-binding</keyword>